<dbReference type="GO" id="GO:0016491">
    <property type="term" value="F:oxidoreductase activity"/>
    <property type="evidence" value="ECO:0007669"/>
    <property type="project" value="InterPro"/>
</dbReference>
<dbReference type="InterPro" id="IPR013740">
    <property type="entry name" value="Redoxin"/>
</dbReference>
<feature type="signal peptide" evidence="1">
    <location>
        <begin position="1"/>
        <end position="36"/>
    </location>
</feature>
<dbReference type="PROSITE" id="PS51352">
    <property type="entry name" value="THIOREDOXIN_2"/>
    <property type="match status" value="1"/>
</dbReference>
<dbReference type="AlphaFoldDB" id="A0A098EFT8"/>
<evidence type="ECO:0000259" key="2">
    <source>
        <dbReference type="PROSITE" id="PS51352"/>
    </source>
</evidence>
<dbReference type="PROSITE" id="PS51257">
    <property type="entry name" value="PROKAR_LIPOPROTEIN"/>
    <property type="match status" value="1"/>
</dbReference>
<dbReference type="FunFam" id="3.40.30.10:FF:000658">
    <property type="entry name" value="Thiol-disulfide oxidoreductase ResA"/>
    <property type="match status" value="1"/>
</dbReference>
<dbReference type="EMBL" id="CCXQ01000051">
    <property type="protein sequence ID" value="CEG20652.1"/>
    <property type="molecule type" value="Genomic_DNA"/>
</dbReference>
<dbReference type="InterPro" id="IPR036249">
    <property type="entry name" value="Thioredoxin-like_sf"/>
</dbReference>
<dbReference type="InterPro" id="IPR013766">
    <property type="entry name" value="Thioredoxin_domain"/>
</dbReference>
<gene>
    <name evidence="3" type="ORF">ANAPHAGO_00681</name>
</gene>
<accession>A0A098EFT8</accession>
<evidence type="ECO:0000313" key="4">
    <source>
        <dbReference type="Proteomes" id="UP000055047"/>
    </source>
</evidence>
<dbReference type="Pfam" id="PF08534">
    <property type="entry name" value="Redoxin"/>
    <property type="match status" value="1"/>
</dbReference>
<name>A0A098EFT8_ANAPH</name>
<dbReference type="CDD" id="cd02966">
    <property type="entry name" value="TlpA_like_family"/>
    <property type="match status" value="1"/>
</dbReference>
<proteinExistence type="predicted"/>
<keyword evidence="1" id="KW-0732">Signal</keyword>
<dbReference type="SUPFAM" id="SSF52833">
    <property type="entry name" value="Thioredoxin-like"/>
    <property type="match status" value="1"/>
</dbReference>
<dbReference type="Proteomes" id="UP000055047">
    <property type="component" value="Unassembled WGS sequence"/>
</dbReference>
<evidence type="ECO:0000256" key="1">
    <source>
        <dbReference type="SAM" id="SignalP"/>
    </source>
</evidence>
<sequence length="210" mass="23899">MLELQRREPGRKRLRISKWLTCAVAALLALSCYAHAAEQVLQHRRVQEILPRVFVEGKVSRGFKVSNKFLADLDGTELTLRDIAQDRVCVIVFWAPWNLDSVMLLQGIQRVSENLAAKDLGDTVVFLPISDVGIDDVPTVLRARDSYGLTLPMYIDVKHELFDYFDVTAIPLTLIVNRKGEVIYRIVGYMQWENTAVENELLSIVNQAQE</sequence>
<dbReference type="Gene3D" id="3.40.30.10">
    <property type="entry name" value="Glutaredoxin"/>
    <property type="match status" value="1"/>
</dbReference>
<feature type="domain" description="Thioredoxin" evidence="2">
    <location>
        <begin position="59"/>
        <end position="210"/>
    </location>
</feature>
<organism evidence="3 4">
    <name type="scientific">Anaplasma phagocytophilum</name>
    <name type="common">Ehrlichia phagocytophila</name>
    <dbReference type="NCBI Taxonomy" id="948"/>
    <lineage>
        <taxon>Bacteria</taxon>
        <taxon>Pseudomonadati</taxon>
        <taxon>Pseudomonadota</taxon>
        <taxon>Alphaproteobacteria</taxon>
        <taxon>Rickettsiales</taxon>
        <taxon>Anaplasmataceae</taxon>
        <taxon>Anaplasma</taxon>
        <taxon>phagocytophilum group</taxon>
    </lineage>
</organism>
<protein>
    <submittedName>
        <fullName evidence="3">Putative thiol-disulfide oxidoreductase</fullName>
    </submittedName>
</protein>
<reference evidence="3 4" key="1">
    <citation type="submission" date="2014-09" db="EMBL/GenBank/DDBJ databases">
        <authorList>
            <person name="Loux Valentin"/>
            <person name="Dugat Thibaut"/>
        </authorList>
    </citation>
    <scope>NUCLEOTIDE SEQUENCE [LARGE SCALE GENOMIC DNA]</scope>
    <source>
        <strain evidence="3 4">BOV-10_179</strain>
    </source>
</reference>
<feature type="chain" id="PRO_5001934025" evidence="1">
    <location>
        <begin position="37"/>
        <end position="210"/>
    </location>
</feature>
<evidence type="ECO:0000313" key="3">
    <source>
        <dbReference type="EMBL" id="CEG20652.1"/>
    </source>
</evidence>